<dbReference type="PANTHER" id="PTHR35007:SF4">
    <property type="entry name" value="CONSERVED TRANSMEMBRANE PROTEIN-RELATED"/>
    <property type="match status" value="1"/>
</dbReference>
<accession>A0ABU2JPJ9</accession>
<dbReference type="InterPro" id="IPR018076">
    <property type="entry name" value="T2SS_GspF_dom"/>
</dbReference>
<dbReference type="Proteomes" id="UP001183410">
    <property type="component" value="Unassembled WGS sequence"/>
</dbReference>
<dbReference type="Pfam" id="PF00482">
    <property type="entry name" value="T2SSF"/>
    <property type="match status" value="1"/>
</dbReference>
<keyword evidence="5 6" id="KW-0472">Membrane</keyword>
<name>A0ABU2JPJ9_9ACTN</name>
<sequence length="292" mass="29925">MRGQAIQCGAALCAASGAWLLVRTGQRAARVRRLLAGQGRPRPGRGPGWRSRPPWRARAWRLDAAGLRLLLGWLALGGLLACWAASPVPLVASCGTVPLVARWWRRRRAARAARLQRDAVVDFCVSLAGEVGAGRPVGAALTLACRTELGPAAAAPLAAASYGGDVPAALRSVAERPGAEGLRGIAACWEVAVQGGASLAAGLERVAEALRAERDQHEELRAQLAGPRATATALALLPVLGLALGATMGVSPLGVLLGTPAGGLCLALGVLFQIAGMAWVAAIVRAAERASP</sequence>
<gene>
    <name evidence="8" type="ORF">RM844_11525</name>
</gene>
<keyword evidence="9" id="KW-1185">Reference proteome</keyword>
<evidence type="ECO:0000256" key="3">
    <source>
        <dbReference type="ARBA" id="ARBA00022692"/>
    </source>
</evidence>
<keyword evidence="2" id="KW-1003">Cell membrane</keyword>
<evidence type="ECO:0000256" key="2">
    <source>
        <dbReference type="ARBA" id="ARBA00022475"/>
    </source>
</evidence>
<comment type="subcellular location">
    <subcellularLocation>
        <location evidence="1">Cell membrane</location>
        <topology evidence="1">Multi-pass membrane protein</topology>
    </subcellularLocation>
</comment>
<evidence type="ECO:0000313" key="8">
    <source>
        <dbReference type="EMBL" id="MDT0266920.1"/>
    </source>
</evidence>
<organism evidence="8 9">
    <name type="scientific">Streptomyces chisholmiae</name>
    <dbReference type="NCBI Taxonomy" id="3075540"/>
    <lineage>
        <taxon>Bacteria</taxon>
        <taxon>Bacillati</taxon>
        <taxon>Actinomycetota</taxon>
        <taxon>Actinomycetes</taxon>
        <taxon>Kitasatosporales</taxon>
        <taxon>Streptomycetaceae</taxon>
        <taxon>Streptomyces</taxon>
    </lineage>
</organism>
<feature type="transmembrane region" description="Helical" evidence="6">
    <location>
        <begin position="231"/>
        <end position="255"/>
    </location>
</feature>
<proteinExistence type="predicted"/>
<dbReference type="PANTHER" id="PTHR35007">
    <property type="entry name" value="INTEGRAL MEMBRANE PROTEIN-RELATED"/>
    <property type="match status" value="1"/>
</dbReference>
<dbReference type="RefSeq" id="WP_311666972.1">
    <property type="nucleotide sequence ID" value="NZ_JAVREO010000006.1"/>
</dbReference>
<protein>
    <submittedName>
        <fullName evidence="8">Type II secretion system F family protein</fullName>
    </submittedName>
</protein>
<keyword evidence="4 6" id="KW-1133">Transmembrane helix</keyword>
<evidence type="ECO:0000313" key="9">
    <source>
        <dbReference type="Proteomes" id="UP001183410"/>
    </source>
</evidence>
<dbReference type="EMBL" id="JAVREO010000006">
    <property type="protein sequence ID" value="MDT0266920.1"/>
    <property type="molecule type" value="Genomic_DNA"/>
</dbReference>
<evidence type="ECO:0000256" key="6">
    <source>
        <dbReference type="SAM" id="Phobius"/>
    </source>
</evidence>
<comment type="caution">
    <text evidence="8">The sequence shown here is derived from an EMBL/GenBank/DDBJ whole genome shotgun (WGS) entry which is preliminary data.</text>
</comment>
<evidence type="ECO:0000256" key="5">
    <source>
        <dbReference type="ARBA" id="ARBA00023136"/>
    </source>
</evidence>
<evidence type="ECO:0000256" key="4">
    <source>
        <dbReference type="ARBA" id="ARBA00022989"/>
    </source>
</evidence>
<feature type="transmembrane region" description="Helical" evidence="6">
    <location>
        <begin position="70"/>
        <end position="101"/>
    </location>
</feature>
<reference evidence="9" key="1">
    <citation type="submission" date="2023-07" db="EMBL/GenBank/DDBJ databases">
        <title>30 novel species of actinomycetes from the DSMZ collection.</title>
        <authorList>
            <person name="Nouioui I."/>
        </authorList>
    </citation>
    <scope>NUCLEOTIDE SEQUENCE [LARGE SCALE GENOMIC DNA]</scope>
    <source>
        <strain evidence="9">DSM 44915</strain>
    </source>
</reference>
<feature type="transmembrane region" description="Helical" evidence="6">
    <location>
        <begin position="261"/>
        <end position="284"/>
    </location>
</feature>
<keyword evidence="3 6" id="KW-0812">Transmembrane</keyword>
<feature type="domain" description="Type II secretion system protein GspF" evidence="7">
    <location>
        <begin position="123"/>
        <end position="243"/>
    </location>
</feature>
<evidence type="ECO:0000256" key="1">
    <source>
        <dbReference type="ARBA" id="ARBA00004651"/>
    </source>
</evidence>
<evidence type="ECO:0000259" key="7">
    <source>
        <dbReference type="Pfam" id="PF00482"/>
    </source>
</evidence>